<feature type="transmembrane region" description="Helical" evidence="7">
    <location>
        <begin position="190"/>
        <end position="210"/>
    </location>
</feature>
<evidence type="ECO:0000256" key="2">
    <source>
        <dbReference type="ARBA" id="ARBA00022679"/>
    </source>
</evidence>
<evidence type="ECO:0000256" key="3">
    <source>
        <dbReference type="ARBA" id="ARBA00022692"/>
    </source>
</evidence>
<dbReference type="PANTHER" id="PTHR13929:SF0">
    <property type="entry name" value="UBIA PRENYLTRANSFERASE DOMAIN-CONTAINING PROTEIN 1"/>
    <property type="match status" value="1"/>
</dbReference>
<feature type="region of interest" description="Disordered" evidence="6">
    <location>
        <begin position="45"/>
        <end position="104"/>
    </location>
</feature>
<dbReference type="InterPro" id="IPR000537">
    <property type="entry name" value="UbiA_prenyltransferase"/>
</dbReference>
<feature type="transmembrane region" description="Helical" evidence="7">
    <location>
        <begin position="142"/>
        <end position="162"/>
    </location>
</feature>
<dbReference type="GO" id="GO:0016020">
    <property type="term" value="C:membrane"/>
    <property type="evidence" value="ECO:0007669"/>
    <property type="project" value="UniProtKB-SubCell"/>
</dbReference>
<dbReference type="Pfam" id="PF01040">
    <property type="entry name" value="UbiA"/>
    <property type="match status" value="1"/>
</dbReference>
<feature type="compositionally biased region" description="Low complexity" evidence="6">
    <location>
        <begin position="78"/>
        <end position="93"/>
    </location>
</feature>
<dbReference type="STRING" id="1157962.A0A250XA60"/>
<gene>
    <name evidence="8" type="ORF">CEUSTIGMA_g7396.t1</name>
</gene>
<dbReference type="OrthoDB" id="5263at2759"/>
<keyword evidence="5 7" id="KW-0472">Membrane</keyword>
<accession>A0A250XA60</accession>
<feature type="transmembrane region" description="Helical" evidence="7">
    <location>
        <begin position="399"/>
        <end position="422"/>
    </location>
</feature>
<name>A0A250XA60_9CHLO</name>
<dbReference type="PANTHER" id="PTHR13929">
    <property type="entry name" value="1,4-DIHYDROXY-2-NAPHTHOATE OCTAPRENYLTRANSFERASE"/>
    <property type="match status" value="1"/>
</dbReference>
<feature type="transmembrane region" description="Helical" evidence="7">
    <location>
        <begin position="244"/>
        <end position="262"/>
    </location>
</feature>
<dbReference type="EMBL" id="BEGY01000047">
    <property type="protein sequence ID" value="GAX79957.1"/>
    <property type="molecule type" value="Genomic_DNA"/>
</dbReference>
<dbReference type="InterPro" id="IPR011937">
    <property type="entry name" value="DHNA_phytyltransferase_MenA"/>
</dbReference>
<keyword evidence="3 7" id="KW-0812">Transmembrane</keyword>
<sequence length="427" mass="44962">MFARVFSMPRYQVIPTAAHPTTLVGTCRARRCSLLILTRSSNSSAVTVETSGRDDHSSGSPQPSTTLKPEHVQEQEPAVASTATSSTSVQSQKAADHALPDSDPEERRKLWIKAIKPPMYSVGFMPVLVAAAVVYTEYGLLPWLRCSGLVLASICIIAWLNLSNDAFDAATGVDKTKRESVVNLTGNRNLVLLVANVFLLAGVGLLLTLVTANGDMRPVMMLTAAIACGYVYQGPPFRLSYKGMGEPLCFVAFGPLALPAFYLAQLPAQPVAAAATAVVPPLVWLLAGLVGLTTTIILFCSHFHQIEGDKAAGKMSPLVRLGTEKAVKVLRVATGAPFLGVVAAVVLGLILGANPTVSHGSGAVVAPWTLMPALLLSVPAAMSLLSFAETNHTVPAAIAPLKIFATKLHIAFGMTLISGLALSRCFV</sequence>
<dbReference type="NCBIfam" id="TIGR02235">
    <property type="entry name" value="menA_cyano-plnt"/>
    <property type="match status" value="1"/>
</dbReference>
<evidence type="ECO:0000256" key="1">
    <source>
        <dbReference type="ARBA" id="ARBA00004141"/>
    </source>
</evidence>
<evidence type="ECO:0000313" key="8">
    <source>
        <dbReference type="EMBL" id="GAX79957.1"/>
    </source>
</evidence>
<dbReference type="InterPro" id="IPR026046">
    <property type="entry name" value="UBIAD1"/>
</dbReference>
<proteinExistence type="inferred from homology"/>
<reference evidence="8 9" key="1">
    <citation type="submission" date="2017-08" db="EMBL/GenBank/DDBJ databases">
        <title>Acidophilic green algal genome provides insights into adaptation to an acidic environment.</title>
        <authorList>
            <person name="Hirooka S."/>
            <person name="Hirose Y."/>
            <person name="Kanesaki Y."/>
            <person name="Higuchi S."/>
            <person name="Fujiwara T."/>
            <person name="Onuma R."/>
            <person name="Era A."/>
            <person name="Ohbayashi R."/>
            <person name="Uzuka A."/>
            <person name="Nozaki H."/>
            <person name="Yoshikawa H."/>
            <person name="Miyagishima S.Y."/>
        </authorList>
    </citation>
    <scope>NUCLEOTIDE SEQUENCE [LARGE SCALE GENOMIC DNA]</scope>
    <source>
        <strain evidence="8 9">NIES-2499</strain>
    </source>
</reference>
<evidence type="ECO:0000256" key="5">
    <source>
        <dbReference type="ARBA" id="ARBA00023136"/>
    </source>
</evidence>
<evidence type="ECO:0000256" key="4">
    <source>
        <dbReference type="ARBA" id="ARBA00022989"/>
    </source>
</evidence>
<comment type="caution">
    <text evidence="8">The sequence shown here is derived from an EMBL/GenBank/DDBJ whole genome shotgun (WGS) entry which is preliminary data.</text>
</comment>
<dbReference type="AlphaFoldDB" id="A0A250XA60"/>
<evidence type="ECO:0000256" key="6">
    <source>
        <dbReference type="SAM" id="MobiDB-lite"/>
    </source>
</evidence>
<dbReference type="HAMAP" id="MF_01938">
    <property type="entry name" value="MenA_2"/>
    <property type="match status" value="1"/>
</dbReference>
<dbReference type="GO" id="GO:0042372">
    <property type="term" value="P:phylloquinone biosynthetic process"/>
    <property type="evidence" value="ECO:0007669"/>
    <property type="project" value="InterPro"/>
</dbReference>
<comment type="subcellular location">
    <subcellularLocation>
        <location evidence="1">Membrane</location>
        <topology evidence="1">Multi-pass membrane protein</topology>
    </subcellularLocation>
</comment>
<evidence type="ECO:0000313" key="9">
    <source>
        <dbReference type="Proteomes" id="UP000232323"/>
    </source>
</evidence>
<keyword evidence="4 7" id="KW-1133">Transmembrane helix</keyword>
<feature type="compositionally biased region" description="Basic and acidic residues" evidence="6">
    <location>
        <begin position="94"/>
        <end position="104"/>
    </location>
</feature>
<feature type="transmembrane region" description="Helical" evidence="7">
    <location>
        <begin position="117"/>
        <end position="136"/>
    </location>
</feature>
<dbReference type="GO" id="GO:0004659">
    <property type="term" value="F:prenyltransferase activity"/>
    <property type="evidence" value="ECO:0007669"/>
    <property type="project" value="InterPro"/>
</dbReference>
<dbReference type="GO" id="GO:0009234">
    <property type="term" value="P:menaquinone biosynthetic process"/>
    <property type="evidence" value="ECO:0007669"/>
    <property type="project" value="TreeGrafter"/>
</dbReference>
<feature type="transmembrane region" description="Helical" evidence="7">
    <location>
        <begin position="282"/>
        <end position="300"/>
    </location>
</feature>
<protein>
    <submittedName>
        <fullName evidence="8">Uncharacterized protein</fullName>
    </submittedName>
</protein>
<keyword evidence="2" id="KW-0808">Transferase</keyword>
<organism evidence="8 9">
    <name type="scientific">Chlamydomonas eustigma</name>
    <dbReference type="NCBI Taxonomy" id="1157962"/>
    <lineage>
        <taxon>Eukaryota</taxon>
        <taxon>Viridiplantae</taxon>
        <taxon>Chlorophyta</taxon>
        <taxon>core chlorophytes</taxon>
        <taxon>Chlorophyceae</taxon>
        <taxon>CS clade</taxon>
        <taxon>Chlamydomonadales</taxon>
        <taxon>Chlamydomonadaceae</taxon>
        <taxon>Chlamydomonas</taxon>
    </lineage>
</organism>
<keyword evidence="9" id="KW-1185">Reference proteome</keyword>
<feature type="compositionally biased region" description="Polar residues" evidence="6">
    <location>
        <begin position="58"/>
        <end position="67"/>
    </location>
</feature>
<feature type="transmembrane region" description="Helical" evidence="7">
    <location>
        <begin position="329"/>
        <end position="353"/>
    </location>
</feature>
<evidence type="ECO:0000256" key="7">
    <source>
        <dbReference type="SAM" id="Phobius"/>
    </source>
</evidence>
<dbReference type="CDD" id="cd13962">
    <property type="entry name" value="PT_UbiA_UBIAD1"/>
    <property type="match status" value="1"/>
</dbReference>
<dbReference type="Proteomes" id="UP000232323">
    <property type="component" value="Unassembled WGS sequence"/>
</dbReference>
<feature type="transmembrane region" description="Helical" evidence="7">
    <location>
        <begin position="365"/>
        <end position="387"/>
    </location>
</feature>